<sequence>MTVTQPLSPSSSPIHASVLDCQSDRPRFSRDLGCNELSYFLPSRADGVNDMYLHLGFQAPPELISPQRVHAIWAVQRLRHPLLASRVNAPDASCARFEYDIPATVDEALRLAAEESSLTSSSKDDLLSNYLNGPRLLSAWRTSFLIVARDPERKDEWHLVLCAMHCIGDGMALHTCANEIMLLLGAGGNIDELKRVVGLELDKQNGLPRSMEAALPALPNGLRRAIGMVDDQLLSTKQIVRLMDLKSVLCTNLVTYRHGRCQGGQSFPKVKGATRKTVVPTVSFDKERTKKILARCKANGVSVSSAVFALCNIAWAKLLARGVVNAEMGAKLPTIVSLSRPRRARAHAPSPGRILPSFIPSESASIHRTFWHRARLAKAQSAAAVKSQFIISRTQLTASKRKEQAIKWAKIDDEEAARTRTGLLTPATTPIKEQPPALPNVEHRASRANPAPPSTALMGLSLLGNLDGMYTHAAYGPIKLDALTTGSRQRAGAVLLFSYTFVGKLWLCFGYDENGFDRAVVEEFWKEVVGGVDEMIGT</sequence>
<reference evidence="2" key="1">
    <citation type="submission" date="2020-09" db="EMBL/GenBank/DDBJ databases">
        <title>Comparative genome analyses of four rice-infecting Rhizoctonia solani isolates reveal extensive enrichment of homogalacturonan modification genes.</title>
        <authorList>
            <person name="Lee D.-Y."/>
            <person name="Jeon J."/>
            <person name="Kim K.-T."/>
            <person name="Cheong K."/>
            <person name="Song H."/>
            <person name="Choi G."/>
            <person name="Ko J."/>
            <person name="Opiyo S.O."/>
            <person name="Zuo S."/>
            <person name="Madhav S."/>
            <person name="Lee Y.-H."/>
            <person name="Wang G.-L."/>
        </authorList>
    </citation>
    <scope>NUCLEOTIDE SEQUENCE</scope>
    <source>
        <strain evidence="2">AG1-IA WGL</strain>
    </source>
</reference>
<organism evidence="2 3">
    <name type="scientific">Rhizoctonia solani</name>
    <dbReference type="NCBI Taxonomy" id="456999"/>
    <lineage>
        <taxon>Eukaryota</taxon>
        <taxon>Fungi</taxon>
        <taxon>Dikarya</taxon>
        <taxon>Basidiomycota</taxon>
        <taxon>Agaricomycotina</taxon>
        <taxon>Agaricomycetes</taxon>
        <taxon>Cantharellales</taxon>
        <taxon>Ceratobasidiaceae</taxon>
        <taxon>Rhizoctonia</taxon>
    </lineage>
</organism>
<protein>
    <submittedName>
        <fullName evidence="2">Uncharacterized protein</fullName>
    </submittedName>
</protein>
<dbReference type="InterPro" id="IPR052058">
    <property type="entry name" value="Alcohol_O-acetyltransferase"/>
</dbReference>
<dbReference type="AlphaFoldDB" id="A0A8H7I1F0"/>
<gene>
    <name evidence="2" type="ORF">RHS03_00715</name>
</gene>
<dbReference type="EMBL" id="JACYCD010000023">
    <property type="protein sequence ID" value="KAF8713250.1"/>
    <property type="molecule type" value="Genomic_DNA"/>
</dbReference>
<feature type="region of interest" description="Disordered" evidence="1">
    <location>
        <begin position="427"/>
        <end position="450"/>
    </location>
</feature>
<dbReference type="Proteomes" id="UP000602905">
    <property type="component" value="Unassembled WGS sequence"/>
</dbReference>
<dbReference type="InterPro" id="IPR023213">
    <property type="entry name" value="CAT-like_dom_sf"/>
</dbReference>
<feature type="non-terminal residue" evidence="2">
    <location>
        <position position="1"/>
    </location>
</feature>
<evidence type="ECO:0000256" key="1">
    <source>
        <dbReference type="SAM" id="MobiDB-lite"/>
    </source>
</evidence>
<dbReference type="PANTHER" id="PTHR28037">
    <property type="entry name" value="ALCOHOL O-ACETYLTRANSFERASE 1-RELATED"/>
    <property type="match status" value="1"/>
</dbReference>
<accession>A0A8H7I1F0</accession>
<dbReference type="PANTHER" id="PTHR28037:SF1">
    <property type="entry name" value="ALCOHOL O-ACETYLTRANSFERASE 1-RELATED"/>
    <property type="match status" value="1"/>
</dbReference>
<evidence type="ECO:0000313" key="3">
    <source>
        <dbReference type="Proteomes" id="UP000602905"/>
    </source>
</evidence>
<dbReference type="OrthoDB" id="3355480at2759"/>
<name>A0A8H7I1F0_9AGAM</name>
<comment type="caution">
    <text evidence="2">The sequence shown here is derived from an EMBL/GenBank/DDBJ whole genome shotgun (WGS) entry which is preliminary data.</text>
</comment>
<dbReference type="Gene3D" id="3.30.559.10">
    <property type="entry name" value="Chloramphenicol acetyltransferase-like domain"/>
    <property type="match status" value="1"/>
</dbReference>
<proteinExistence type="predicted"/>
<evidence type="ECO:0000313" key="2">
    <source>
        <dbReference type="EMBL" id="KAF8713250.1"/>
    </source>
</evidence>